<keyword evidence="3" id="KW-1185">Reference proteome</keyword>
<proteinExistence type="predicted"/>
<feature type="transmembrane region" description="Helical" evidence="1">
    <location>
        <begin position="33"/>
        <end position="52"/>
    </location>
</feature>
<evidence type="ECO:0000256" key="1">
    <source>
        <dbReference type="SAM" id="Phobius"/>
    </source>
</evidence>
<feature type="transmembrane region" description="Helical" evidence="1">
    <location>
        <begin position="95"/>
        <end position="116"/>
    </location>
</feature>
<gene>
    <name evidence="2" type="ORF">EWM62_07860</name>
</gene>
<dbReference type="RefSeq" id="WP_129876121.1">
    <property type="nucleotide sequence ID" value="NZ_SEWG01000003.1"/>
</dbReference>
<organism evidence="2 3">
    <name type="scientific">Mucilaginibacter terrigena</name>
    <dbReference type="NCBI Taxonomy" id="2492395"/>
    <lineage>
        <taxon>Bacteria</taxon>
        <taxon>Pseudomonadati</taxon>
        <taxon>Bacteroidota</taxon>
        <taxon>Sphingobacteriia</taxon>
        <taxon>Sphingobacteriales</taxon>
        <taxon>Sphingobacteriaceae</taxon>
        <taxon>Mucilaginibacter</taxon>
    </lineage>
</organism>
<name>A0A4Q5LLE6_9SPHI</name>
<feature type="transmembrane region" description="Helical" evidence="1">
    <location>
        <begin position="5"/>
        <end position="21"/>
    </location>
</feature>
<keyword evidence="1" id="KW-0812">Transmembrane</keyword>
<protein>
    <submittedName>
        <fullName evidence="2">Uncharacterized protein</fullName>
    </submittedName>
</protein>
<accession>A0A4Q5LLE6</accession>
<evidence type="ECO:0000313" key="3">
    <source>
        <dbReference type="Proteomes" id="UP000293331"/>
    </source>
</evidence>
<evidence type="ECO:0000313" key="2">
    <source>
        <dbReference type="EMBL" id="RYU90561.1"/>
    </source>
</evidence>
<feature type="transmembrane region" description="Helical" evidence="1">
    <location>
        <begin position="64"/>
        <end position="83"/>
    </location>
</feature>
<reference evidence="2 3" key="1">
    <citation type="submission" date="2019-02" db="EMBL/GenBank/DDBJ databases">
        <title>Bacterial novel species Mucilaginibacter sp. 17JY9-4 isolated from soil.</title>
        <authorList>
            <person name="Jung H.-Y."/>
        </authorList>
    </citation>
    <scope>NUCLEOTIDE SEQUENCE [LARGE SCALE GENOMIC DNA]</scope>
    <source>
        <strain evidence="2 3">17JY9-4</strain>
    </source>
</reference>
<dbReference type="EMBL" id="SEWG01000003">
    <property type="protein sequence ID" value="RYU90561.1"/>
    <property type="molecule type" value="Genomic_DNA"/>
</dbReference>
<sequence>MKIIILCFWVILTRIGYYFLIQGSHDGLYYIKMSNLKDICQYLAVAGFLLIGYNKQSPRKIRHVIIFALVYCLSFACIMLYPFLGGDISSSSEPILFAFNAFWAYALAAMLLYVIFSSDQFSIKKA</sequence>
<keyword evidence="1" id="KW-0472">Membrane</keyword>
<comment type="caution">
    <text evidence="2">The sequence shown here is derived from an EMBL/GenBank/DDBJ whole genome shotgun (WGS) entry which is preliminary data.</text>
</comment>
<dbReference type="OrthoDB" id="797174at2"/>
<dbReference type="Proteomes" id="UP000293331">
    <property type="component" value="Unassembled WGS sequence"/>
</dbReference>
<keyword evidence="1" id="KW-1133">Transmembrane helix</keyword>
<dbReference type="AlphaFoldDB" id="A0A4Q5LLE6"/>